<dbReference type="Pfam" id="PF20684">
    <property type="entry name" value="Fung_rhodopsin"/>
    <property type="match status" value="1"/>
</dbReference>
<protein>
    <recommendedName>
        <fullName evidence="8">Rhodopsin domain-containing protein</fullName>
    </recommendedName>
</protein>
<dbReference type="PANTHER" id="PTHR33048:SF47">
    <property type="entry name" value="INTEGRAL MEMBRANE PROTEIN-RELATED"/>
    <property type="match status" value="1"/>
</dbReference>
<dbReference type="EMBL" id="MU865362">
    <property type="protein sequence ID" value="KAK4225660.1"/>
    <property type="molecule type" value="Genomic_DNA"/>
</dbReference>
<feature type="transmembrane region" description="Helical" evidence="7">
    <location>
        <begin position="272"/>
        <end position="291"/>
    </location>
</feature>
<evidence type="ECO:0000256" key="5">
    <source>
        <dbReference type="ARBA" id="ARBA00038359"/>
    </source>
</evidence>
<keyword evidence="4 7" id="KW-0472">Membrane</keyword>
<feature type="region of interest" description="Disordered" evidence="6">
    <location>
        <begin position="355"/>
        <end position="375"/>
    </location>
</feature>
<feature type="transmembrane region" description="Helical" evidence="7">
    <location>
        <begin position="229"/>
        <end position="252"/>
    </location>
</feature>
<proteinExistence type="inferred from homology"/>
<keyword evidence="2 7" id="KW-0812">Transmembrane</keyword>
<feature type="region of interest" description="Disordered" evidence="6">
    <location>
        <begin position="304"/>
        <end position="331"/>
    </location>
</feature>
<evidence type="ECO:0000259" key="8">
    <source>
        <dbReference type="Pfam" id="PF20684"/>
    </source>
</evidence>
<reference evidence="9" key="2">
    <citation type="submission" date="2023-05" db="EMBL/GenBank/DDBJ databases">
        <authorList>
            <consortium name="Lawrence Berkeley National Laboratory"/>
            <person name="Steindorff A."/>
            <person name="Hensen N."/>
            <person name="Bonometti L."/>
            <person name="Westerberg I."/>
            <person name="Brannstrom I.O."/>
            <person name="Guillou S."/>
            <person name="Cros-Aarteil S."/>
            <person name="Calhoun S."/>
            <person name="Haridas S."/>
            <person name="Kuo A."/>
            <person name="Mondo S."/>
            <person name="Pangilinan J."/>
            <person name="Riley R."/>
            <person name="Labutti K."/>
            <person name="Andreopoulos B."/>
            <person name="Lipzen A."/>
            <person name="Chen C."/>
            <person name="Yanf M."/>
            <person name="Daum C."/>
            <person name="Ng V."/>
            <person name="Clum A."/>
            <person name="Ohm R."/>
            <person name="Martin F."/>
            <person name="Silar P."/>
            <person name="Natvig D."/>
            <person name="Lalanne C."/>
            <person name="Gautier V."/>
            <person name="Ament-Velasquez S.L."/>
            <person name="Kruys A."/>
            <person name="Hutchinson M.I."/>
            <person name="Powell A.J."/>
            <person name="Barry K."/>
            <person name="Miller A.N."/>
            <person name="Grigoriev I.V."/>
            <person name="Debuchy R."/>
            <person name="Gladieux P."/>
            <person name="Thoren M.H."/>
            <person name="Johannesson H."/>
        </authorList>
    </citation>
    <scope>NUCLEOTIDE SEQUENCE</scope>
    <source>
        <strain evidence="9">CBS 990.96</strain>
    </source>
</reference>
<feature type="transmembrane region" description="Helical" evidence="7">
    <location>
        <begin position="28"/>
        <end position="49"/>
    </location>
</feature>
<feature type="transmembrane region" description="Helical" evidence="7">
    <location>
        <begin position="61"/>
        <end position="83"/>
    </location>
</feature>
<evidence type="ECO:0000256" key="3">
    <source>
        <dbReference type="ARBA" id="ARBA00022989"/>
    </source>
</evidence>
<dbReference type="Proteomes" id="UP001301958">
    <property type="component" value="Unassembled WGS sequence"/>
</dbReference>
<accession>A0AAN7BLJ5</accession>
<keyword evidence="10" id="KW-1185">Reference proteome</keyword>
<evidence type="ECO:0000313" key="9">
    <source>
        <dbReference type="EMBL" id="KAK4225660.1"/>
    </source>
</evidence>
<organism evidence="9 10">
    <name type="scientific">Podospora fimiseda</name>
    <dbReference type="NCBI Taxonomy" id="252190"/>
    <lineage>
        <taxon>Eukaryota</taxon>
        <taxon>Fungi</taxon>
        <taxon>Dikarya</taxon>
        <taxon>Ascomycota</taxon>
        <taxon>Pezizomycotina</taxon>
        <taxon>Sordariomycetes</taxon>
        <taxon>Sordariomycetidae</taxon>
        <taxon>Sordariales</taxon>
        <taxon>Podosporaceae</taxon>
        <taxon>Podospora</taxon>
    </lineage>
</organism>
<dbReference type="PANTHER" id="PTHR33048">
    <property type="entry name" value="PTH11-LIKE INTEGRAL MEMBRANE PROTEIN (AFU_ORTHOLOGUE AFUA_5G11245)"/>
    <property type="match status" value="1"/>
</dbReference>
<sequence>MVIPSHLPATDPPPGKVSNFDDPPNFNAVAYFTLSLALALSTFVLVLRIYSRWFVIRKPSVVDYCLIIAYLLNIPAIAITLWITGKTGLFVHLWDIRLIQLPSFFRDASISALVVIAYTPILKAAILFEWIRIFSPGSRDFVFWSCHFLIWSNVICYFVFFVCLNVACTPYEYNWNKMLPGGTCKENINTAVLHEATAAINLFTDVLISLIPQQAIWKLQMTRQRKLGVAGIFAIGILGIAAAAGRIAASVIWTTSTDFTYTTSTLALCVEAEWACSMLVVCGPAVPQAFASIRKRIDTMRTLRKESKTGYGDKSATPSLPSMPPAKLRPARTGYEDLEDGSILRQTAFATEEEYIDATSGGNAHGRQHPWTVEK</sequence>
<keyword evidence="3 7" id="KW-1133">Transmembrane helix</keyword>
<name>A0AAN7BLJ5_9PEZI</name>
<dbReference type="InterPro" id="IPR049326">
    <property type="entry name" value="Rhodopsin_dom_fungi"/>
</dbReference>
<dbReference type="InterPro" id="IPR052337">
    <property type="entry name" value="SAT4-like"/>
</dbReference>
<evidence type="ECO:0000256" key="4">
    <source>
        <dbReference type="ARBA" id="ARBA00023136"/>
    </source>
</evidence>
<comment type="subcellular location">
    <subcellularLocation>
        <location evidence="1">Membrane</location>
        <topology evidence="1">Multi-pass membrane protein</topology>
    </subcellularLocation>
</comment>
<comment type="similarity">
    <text evidence="5">Belongs to the SAT4 family.</text>
</comment>
<dbReference type="GO" id="GO:0016020">
    <property type="term" value="C:membrane"/>
    <property type="evidence" value="ECO:0007669"/>
    <property type="project" value="UniProtKB-SubCell"/>
</dbReference>
<comment type="caution">
    <text evidence="9">The sequence shown here is derived from an EMBL/GenBank/DDBJ whole genome shotgun (WGS) entry which is preliminary data.</text>
</comment>
<evidence type="ECO:0000256" key="1">
    <source>
        <dbReference type="ARBA" id="ARBA00004141"/>
    </source>
</evidence>
<evidence type="ECO:0000256" key="6">
    <source>
        <dbReference type="SAM" id="MobiDB-lite"/>
    </source>
</evidence>
<evidence type="ECO:0000256" key="7">
    <source>
        <dbReference type="SAM" id="Phobius"/>
    </source>
</evidence>
<feature type="transmembrane region" description="Helical" evidence="7">
    <location>
        <begin position="142"/>
        <end position="167"/>
    </location>
</feature>
<reference evidence="9" key="1">
    <citation type="journal article" date="2023" name="Mol. Phylogenet. Evol.">
        <title>Genome-scale phylogeny and comparative genomics of the fungal order Sordariales.</title>
        <authorList>
            <person name="Hensen N."/>
            <person name="Bonometti L."/>
            <person name="Westerberg I."/>
            <person name="Brannstrom I.O."/>
            <person name="Guillou S."/>
            <person name="Cros-Aarteil S."/>
            <person name="Calhoun S."/>
            <person name="Haridas S."/>
            <person name="Kuo A."/>
            <person name="Mondo S."/>
            <person name="Pangilinan J."/>
            <person name="Riley R."/>
            <person name="LaButti K."/>
            <person name="Andreopoulos B."/>
            <person name="Lipzen A."/>
            <person name="Chen C."/>
            <person name="Yan M."/>
            <person name="Daum C."/>
            <person name="Ng V."/>
            <person name="Clum A."/>
            <person name="Steindorff A."/>
            <person name="Ohm R.A."/>
            <person name="Martin F."/>
            <person name="Silar P."/>
            <person name="Natvig D.O."/>
            <person name="Lalanne C."/>
            <person name="Gautier V."/>
            <person name="Ament-Velasquez S.L."/>
            <person name="Kruys A."/>
            <person name="Hutchinson M.I."/>
            <person name="Powell A.J."/>
            <person name="Barry K."/>
            <person name="Miller A.N."/>
            <person name="Grigoriev I.V."/>
            <person name="Debuchy R."/>
            <person name="Gladieux P."/>
            <person name="Hiltunen Thoren M."/>
            <person name="Johannesson H."/>
        </authorList>
    </citation>
    <scope>NUCLEOTIDE SEQUENCE</scope>
    <source>
        <strain evidence="9">CBS 990.96</strain>
    </source>
</reference>
<evidence type="ECO:0000256" key="2">
    <source>
        <dbReference type="ARBA" id="ARBA00022692"/>
    </source>
</evidence>
<dbReference type="AlphaFoldDB" id="A0AAN7BLJ5"/>
<feature type="domain" description="Rhodopsin" evidence="8">
    <location>
        <begin position="47"/>
        <end position="289"/>
    </location>
</feature>
<gene>
    <name evidence="9" type="ORF">QBC38DRAFT_368230</name>
</gene>
<evidence type="ECO:0000313" key="10">
    <source>
        <dbReference type="Proteomes" id="UP001301958"/>
    </source>
</evidence>